<dbReference type="Gene3D" id="1.20.1250.20">
    <property type="entry name" value="MFS general substrate transporter like domains"/>
    <property type="match status" value="1"/>
</dbReference>
<dbReference type="GO" id="GO:0022857">
    <property type="term" value="F:transmembrane transporter activity"/>
    <property type="evidence" value="ECO:0007669"/>
    <property type="project" value="InterPro"/>
</dbReference>
<keyword evidence="4 6" id="KW-1133">Transmembrane helix</keyword>
<evidence type="ECO:0000256" key="2">
    <source>
        <dbReference type="ARBA" id="ARBA00022448"/>
    </source>
</evidence>
<dbReference type="GO" id="GO:0016020">
    <property type="term" value="C:membrane"/>
    <property type="evidence" value="ECO:0007669"/>
    <property type="project" value="UniProtKB-SubCell"/>
</dbReference>
<organism evidence="7 8">
    <name type="scientific">Ichthyophthirius multifiliis</name>
    <name type="common">White spot disease agent</name>
    <name type="synonym">Ich</name>
    <dbReference type="NCBI Taxonomy" id="5932"/>
    <lineage>
        <taxon>Eukaryota</taxon>
        <taxon>Sar</taxon>
        <taxon>Alveolata</taxon>
        <taxon>Ciliophora</taxon>
        <taxon>Intramacronucleata</taxon>
        <taxon>Oligohymenophorea</taxon>
        <taxon>Hymenostomatida</taxon>
        <taxon>Ophryoglenina</taxon>
        <taxon>Ichthyophthirius</taxon>
    </lineage>
</organism>
<dbReference type="GeneID" id="14902931"/>
<proteinExistence type="predicted"/>
<dbReference type="SUPFAM" id="SSF103473">
    <property type="entry name" value="MFS general substrate transporter"/>
    <property type="match status" value="1"/>
</dbReference>
<gene>
    <name evidence="7" type="ORF">IMG5_206260</name>
</gene>
<feature type="transmembrane region" description="Helical" evidence="6">
    <location>
        <begin position="39"/>
        <end position="59"/>
    </location>
</feature>
<dbReference type="InParanoid" id="G0R6M8"/>
<dbReference type="InterPro" id="IPR050930">
    <property type="entry name" value="MFS_Vesicular_Transporter"/>
</dbReference>
<evidence type="ECO:0000256" key="5">
    <source>
        <dbReference type="ARBA" id="ARBA00023136"/>
    </source>
</evidence>
<name>G0R6M8_ICHMU</name>
<keyword evidence="2" id="KW-0813">Transport</keyword>
<keyword evidence="8" id="KW-1185">Reference proteome</keyword>
<dbReference type="InterPro" id="IPR011701">
    <property type="entry name" value="MFS"/>
</dbReference>
<evidence type="ECO:0000256" key="4">
    <source>
        <dbReference type="ARBA" id="ARBA00022989"/>
    </source>
</evidence>
<accession>G0R6M8</accession>
<evidence type="ECO:0000313" key="7">
    <source>
        <dbReference type="EMBL" id="EGR26878.1"/>
    </source>
</evidence>
<dbReference type="PANTHER" id="PTHR23506">
    <property type="entry name" value="GH10249P"/>
    <property type="match status" value="1"/>
</dbReference>
<feature type="transmembrane region" description="Helical" evidence="6">
    <location>
        <begin position="112"/>
        <end position="131"/>
    </location>
</feature>
<dbReference type="OrthoDB" id="301889at2759"/>
<dbReference type="Proteomes" id="UP000008983">
    <property type="component" value="Unassembled WGS sequence"/>
</dbReference>
<dbReference type="EMBL" id="GL984408">
    <property type="protein sequence ID" value="EGR26878.1"/>
    <property type="molecule type" value="Genomic_DNA"/>
</dbReference>
<dbReference type="Pfam" id="PF07690">
    <property type="entry name" value="MFS_1"/>
    <property type="match status" value="1"/>
</dbReference>
<keyword evidence="5 6" id="KW-0472">Membrane</keyword>
<feature type="transmembrane region" description="Helical" evidence="6">
    <location>
        <begin position="71"/>
        <end position="92"/>
    </location>
</feature>
<evidence type="ECO:0000256" key="1">
    <source>
        <dbReference type="ARBA" id="ARBA00004141"/>
    </source>
</evidence>
<dbReference type="RefSeq" id="XP_004023762.1">
    <property type="nucleotide sequence ID" value="XM_004023713.1"/>
</dbReference>
<evidence type="ECO:0000256" key="6">
    <source>
        <dbReference type="SAM" id="Phobius"/>
    </source>
</evidence>
<feature type="transmembrane region" description="Helical" evidence="6">
    <location>
        <begin position="138"/>
        <end position="154"/>
    </location>
</feature>
<dbReference type="AlphaFoldDB" id="G0R6M8"/>
<comment type="subcellular location">
    <subcellularLocation>
        <location evidence="1">Membrane</location>
        <topology evidence="1">Multi-pass membrane protein</topology>
    </subcellularLocation>
</comment>
<sequence>MDLFILALYIGHFTINSANSAIAPFFPQRAIQYGISESLIGVIFAIHPFGNFICTIILGKNLQIGHNRKKFTLLGILLTGIGILIFAFGQSLFCTPAFAYIPIVYKDNFEQIFAYMESAGAIGSMMGPILGSLLLKMYGYRSIIMGISFIFLGPDPYTGFAKNMYCVIFANISIGIACILIYIPALPQFYKIIKFQYPQDNDTMIGDISSALFNTSYALGEFAGPLLVQLENYVYTNCGKQEKIRSEILYTNIGQQRR</sequence>
<dbReference type="InterPro" id="IPR036259">
    <property type="entry name" value="MFS_trans_sf"/>
</dbReference>
<protein>
    <submittedName>
        <fullName evidence="7">Major facilitator superfamily protein, putative</fullName>
    </submittedName>
</protein>
<evidence type="ECO:0000256" key="3">
    <source>
        <dbReference type="ARBA" id="ARBA00022692"/>
    </source>
</evidence>
<dbReference type="STRING" id="857967.G0R6M8"/>
<keyword evidence="3 6" id="KW-0812">Transmembrane</keyword>
<evidence type="ECO:0000313" key="8">
    <source>
        <dbReference type="Proteomes" id="UP000008983"/>
    </source>
</evidence>
<feature type="transmembrane region" description="Helical" evidence="6">
    <location>
        <begin position="160"/>
        <end position="183"/>
    </location>
</feature>
<reference evidence="7 8" key="1">
    <citation type="submission" date="2011-07" db="EMBL/GenBank/DDBJ databases">
        <authorList>
            <person name="Coyne R."/>
            <person name="Brami D."/>
            <person name="Johnson J."/>
            <person name="Hostetler J."/>
            <person name="Hannick L."/>
            <person name="Clark T."/>
            <person name="Cassidy-Hanley D."/>
            <person name="Inman J."/>
        </authorList>
    </citation>
    <scope>NUCLEOTIDE SEQUENCE [LARGE SCALE GENOMIC DNA]</scope>
    <source>
        <strain evidence="7 8">G5</strain>
    </source>
</reference>
<dbReference type="PANTHER" id="PTHR23506:SF26">
    <property type="entry name" value="MFS-TYPE TRANSPORTER SLC18B1"/>
    <property type="match status" value="1"/>
</dbReference>